<evidence type="ECO:0000256" key="2">
    <source>
        <dbReference type="SAM" id="SignalP"/>
    </source>
</evidence>
<accession>A0A4Z2IIK6</accession>
<evidence type="ECO:0000256" key="1">
    <source>
        <dbReference type="SAM" id="MobiDB-lite"/>
    </source>
</evidence>
<proteinExistence type="predicted"/>
<keyword evidence="2" id="KW-0732">Signal</keyword>
<sequence length="134" mass="14137">MDKMLLLALLSKLTPSASEVVPEPSAFKSGGRAPNQRSLSREPGLTAGDGSRSPTAELSMQSGVGYCLGTNWKQAELSHGPPTFPSHALWAGSNSAAFGSSSEWNWILGSVKGTCVGTRHRGSDGLERKTFRSC</sequence>
<dbReference type="EMBL" id="SRLO01000085">
    <property type="protein sequence ID" value="TNN77264.1"/>
    <property type="molecule type" value="Genomic_DNA"/>
</dbReference>
<dbReference type="AlphaFoldDB" id="A0A4Z2IIK6"/>
<evidence type="ECO:0008006" key="5">
    <source>
        <dbReference type="Google" id="ProtNLM"/>
    </source>
</evidence>
<feature type="chain" id="PRO_5021191128" description="Secreted protein" evidence="2">
    <location>
        <begin position="19"/>
        <end position="134"/>
    </location>
</feature>
<evidence type="ECO:0000313" key="3">
    <source>
        <dbReference type="EMBL" id="TNN77264.1"/>
    </source>
</evidence>
<gene>
    <name evidence="3" type="ORF">EYF80_012571</name>
</gene>
<organism evidence="3 4">
    <name type="scientific">Liparis tanakae</name>
    <name type="common">Tanaka's snailfish</name>
    <dbReference type="NCBI Taxonomy" id="230148"/>
    <lineage>
        <taxon>Eukaryota</taxon>
        <taxon>Metazoa</taxon>
        <taxon>Chordata</taxon>
        <taxon>Craniata</taxon>
        <taxon>Vertebrata</taxon>
        <taxon>Euteleostomi</taxon>
        <taxon>Actinopterygii</taxon>
        <taxon>Neopterygii</taxon>
        <taxon>Teleostei</taxon>
        <taxon>Neoteleostei</taxon>
        <taxon>Acanthomorphata</taxon>
        <taxon>Eupercaria</taxon>
        <taxon>Perciformes</taxon>
        <taxon>Cottioidei</taxon>
        <taxon>Cottales</taxon>
        <taxon>Liparidae</taxon>
        <taxon>Liparis</taxon>
    </lineage>
</organism>
<name>A0A4Z2IIK6_9TELE</name>
<feature type="signal peptide" evidence="2">
    <location>
        <begin position="1"/>
        <end position="18"/>
    </location>
</feature>
<feature type="region of interest" description="Disordered" evidence="1">
    <location>
        <begin position="16"/>
        <end position="57"/>
    </location>
</feature>
<reference evidence="3 4" key="1">
    <citation type="submission" date="2019-03" db="EMBL/GenBank/DDBJ databases">
        <title>First draft genome of Liparis tanakae, snailfish: a comprehensive survey of snailfish specific genes.</title>
        <authorList>
            <person name="Kim W."/>
            <person name="Song I."/>
            <person name="Jeong J.-H."/>
            <person name="Kim D."/>
            <person name="Kim S."/>
            <person name="Ryu S."/>
            <person name="Song J.Y."/>
            <person name="Lee S.K."/>
        </authorList>
    </citation>
    <scope>NUCLEOTIDE SEQUENCE [LARGE SCALE GENOMIC DNA]</scope>
    <source>
        <tissue evidence="3">Muscle</tissue>
    </source>
</reference>
<evidence type="ECO:0000313" key="4">
    <source>
        <dbReference type="Proteomes" id="UP000314294"/>
    </source>
</evidence>
<comment type="caution">
    <text evidence="3">The sequence shown here is derived from an EMBL/GenBank/DDBJ whole genome shotgun (WGS) entry which is preliminary data.</text>
</comment>
<keyword evidence="4" id="KW-1185">Reference proteome</keyword>
<protein>
    <recommendedName>
        <fullName evidence="5">Secreted protein</fullName>
    </recommendedName>
</protein>
<dbReference type="OrthoDB" id="5796379at2759"/>
<dbReference type="Proteomes" id="UP000314294">
    <property type="component" value="Unassembled WGS sequence"/>
</dbReference>